<keyword evidence="6" id="KW-0472">Membrane</keyword>
<keyword evidence="8" id="KW-1185">Reference proteome</keyword>
<dbReference type="PANTHER" id="PTHR21461:SF69">
    <property type="entry name" value="GLYCOSYLTRANSFERASE FAMILY 92 PROTEIN"/>
    <property type="match status" value="1"/>
</dbReference>
<keyword evidence="2 7" id="KW-0328">Glycosyltransferase</keyword>
<dbReference type="Proteomes" id="UP001517247">
    <property type="component" value="Unassembled WGS sequence"/>
</dbReference>
<sequence>MNKTIVNILTAFIYNKQKKEKWRDNLSKIDLGSVVNKGIAEVIAGVIPHKMTRNQWRGILRYGTLNGIKLKQFLKRNEHVTPKHYLTICAIAKNEGPYFEEWIEWHRSLGVERFYIYDNESTDNTKEILAPYVATGLVEYTFWPGMKQQLPAYDHCLEKHRLDARWIAVIDLDEFIKPIKDKSIPEFLKRFEDFSAVEINWLVYGSGGAKTKEIGGVMQRFKKHSRPDEWANRHVKSIVNPRRVFSFIGCHEVARINGKTADSHGNVVEKNFRDREPQQDVIRVNHYAVKSYEEFLQKRARGRARALEQRDLGYFGWLDLNDIDENDEDTGD</sequence>
<keyword evidence="3 7" id="KW-0808">Transferase</keyword>
<evidence type="ECO:0000256" key="5">
    <source>
        <dbReference type="ARBA" id="ARBA00022989"/>
    </source>
</evidence>
<name>A0ABW9J707_9SPHI</name>
<keyword evidence="4" id="KW-0812">Transmembrane</keyword>
<dbReference type="InterPro" id="IPR029044">
    <property type="entry name" value="Nucleotide-diphossugar_trans"/>
</dbReference>
<evidence type="ECO:0000256" key="6">
    <source>
        <dbReference type="ARBA" id="ARBA00023136"/>
    </source>
</evidence>
<dbReference type="RefSeq" id="WP_138722798.1">
    <property type="nucleotide sequence ID" value="NZ_SSHJ02000006.1"/>
</dbReference>
<comment type="caution">
    <text evidence="7">The sequence shown here is derived from an EMBL/GenBank/DDBJ whole genome shotgun (WGS) entry which is preliminary data.</text>
</comment>
<protein>
    <submittedName>
        <fullName evidence="7">Glycosyltransferase family 92 protein</fullName>
        <ecNumber evidence="7">2.4.-.-</ecNumber>
    </submittedName>
</protein>
<accession>A0ABW9J707</accession>
<comment type="subcellular location">
    <subcellularLocation>
        <location evidence="1">Membrane</location>
        <topology evidence="1">Single-pass membrane protein</topology>
    </subcellularLocation>
</comment>
<reference evidence="7 8" key="1">
    <citation type="submission" date="2024-12" db="EMBL/GenBank/DDBJ databases">
        <authorList>
            <person name="Hu S."/>
        </authorList>
    </citation>
    <scope>NUCLEOTIDE SEQUENCE [LARGE SCALE GENOMIC DNA]</scope>
    <source>
        <strain evidence="7 8">THG-T11</strain>
    </source>
</reference>
<dbReference type="InterPro" id="IPR008166">
    <property type="entry name" value="Glyco_transf_92"/>
</dbReference>
<evidence type="ECO:0000313" key="7">
    <source>
        <dbReference type="EMBL" id="MFN0255667.1"/>
    </source>
</evidence>
<proteinExistence type="predicted"/>
<dbReference type="PANTHER" id="PTHR21461">
    <property type="entry name" value="GLYCOSYLTRANSFERASE FAMILY 92 PROTEIN"/>
    <property type="match status" value="1"/>
</dbReference>
<keyword evidence="5" id="KW-1133">Transmembrane helix</keyword>
<evidence type="ECO:0000313" key="8">
    <source>
        <dbReference type="Proteomes" id="UP001517247"/>
    </source>
</evidence>
<evidence type="ECO:0000256" key="4">
    <source>
        <dbReference type="ARBA" id="ARBA00022692"/>
    </source>
</evidence>
<dbReference type="SUPFAM" id="SSF53448">
    <property type="entry name" value="Nucleotide-diphospho-sugar transferases"/>
    <property type="match status" value="1"/>
</dbReference>
<gene>
    <name evidence="7" type="ORF">E6A44_008795</name>
</gene>
<evidence type="ECO:0000256" key="2">
    <source>
        <dbReference type="ARBA" id="ARBA00022676"/>
    </source>
</evidence>
<dbReference type="Pfam" id="PF01697">
    <property type="entry name" value="Glyco_transf_92"/>
    <property type="match status" value="1"/>
</dbReference>
<dbReference type="GO" id="GO:0016757">
    <property type="term" value="F:glycosyltransferase activity"/>
    <property type="evidence" value="ECO:0007669"/>
    <property type="project" value="UniProtKB-KW"/>
</dbReference>
<dbReference type="EC" id="2.4.-.-" evidence="7"/>
<evidence type="ECO:0000256" key="1">
    <source>
        <dbReference type="ARBA" id="ARBA00004167"/>
    </source>
</evidence>
<evidence type="ECO:0000256" key="3">
    <source>
        <dbReference type="ARBA" id="ARBA00022679"/>
    </source>
</evidence>
<dbReference type="EMBL" id="SSHJ02000006">
    <property type="protein sequence ID" value="MFN0255667.1"/>
    <property type="molecule type" value="Genomic_DNA"/>
</dbReference>
<organism evidence="7 8">
    <name type="scientific">Pedobacter ureilyticus</name>
    <dbReference type="NCBI Taxonomy" id="1393051"/>
    <lineage>
        <taxon>Bacteria</taxon>
        <taxon>Pseudomonadati</taxon>
        <taxon>Bacteroidota</taxon>
        <taxon>Sphingobacteriia</taxon>
        <taxon>Sphingobacteriales</taxon>
        <taxon>Sphingobacteriaceae</taxon>
        <taxon>Pedobacter</taxon>
    </lineage>
</organism>